<feature type="domain" description="Glycosyl transferase family 28 C-terminal" evidence="1">
    <location>
        <begin position="173"/>
        <end position="304"/>
    </location>
</feature>
<dbReference type="Proteomes" id="UP000231919">
    <property type="component" value="Unassembled WGS sequence"/>
</dbReference>
<organism evidence="2 3">
    <name type="scientific">Leptospira kmetyi</name>
    <dbReference type="NCBI Taxonomy" id="408139"/>
    <lineage>
        <taxon>Bacteria</taxon>
        <taxon>Pseudomonadati</taxon>
        <taxon>Spirochaetota</taxon>
        <taxon>Spirochaetia</taxon>
        <taxon>Leptospirales</taxon>
        <taxon>Leptospiraceae</taxon>
        <taxon>Leptospira</taxon>
    </lineage>
</organism>
<protein>
    <recommendedName>
        <fullName evidence="1">Glycosyl transferase family 28 C-terminal domain-containing protein</fullName>
    </recommendedName>
</protein>
<evidence type="ECO:0000313" key="3">
    <source>
        <dbReference type="Proteomes" id="UP000231919"/>
    </source>
</evidence>
<proteinExistence type="predicted"/>
<evidence type="ECO:0000313" key="2">
    <source>
        <dbReference type="EMBL" id="PJZ27784.1"/>
    </source>
</evidence>
<name>A0ABX4N2Z1_9LEPT</name>
<dbReference type="SUPFAM" id="SSF53756">
    <property type="entry name" value="UDP-Glycosyltransferase/glycogen phosphorylase"/>
    <property type="match status" value="1"/>
</dbReference>
<reference evidence="2 3" key="1">
    <citation type="submission" date="2017-07" db="EMBL/GenBank/DDBJ databases">
        <title>Leptospira spp. isolated from tropical soils.</title>
        <authorList>
            <person name="Thibeaux R."/>
            <person name="Iraola G."/>
            <person name="Ferres I."/>
            <person name="Bierque E."/>
            <person name="Girault D."/>
            <person name="Soupe-Gilbert M.-E."/>
            <person name="Picardeau M."/>
            <person name="Goarant C."/>
        </authorList>
    </citation>
    <scope>NUCLEOTIDE SEQUENCE [LARGE SCALE GENOMIC DNA]</scope>
    <source>
        <strain evidence="2 3">JW2-C-B1</strain>
    </source>
</reference>
<sequence>MERMNIAKNKKAVFFTETGEGIGYGHLIRCEALRNSLEMRGLETDICMFVRDWPEFKYERSTFQNWMDMNVPIPAGDIAVVDSYISNSEALKRISENFSYTAVIDDFNRIYYPFDLIVNPNVHGCEIQYDGQTAKVISGNRYTILRPQFKDRRNDFVVREKIQKVILTSGGSDYRHLIPKFATFVNQYPDIEFIALAGIDEYADELNRKYQIPNLKILRKLDAKSMIDLLCTSDLVITAAGQTMNELAFLGIPFVAICIDYDQVNNIKSFYDRGCIREILNWDDSSLLEKVSESIEVLKPKSERTKIYEVGRSLIDGKGADNLAAQILEFSSETASHFG</sequence>
<dbReference type="PANTHER" id="PTHR21015">
    <property type="entry name" value="UDP-N-ACETYLGLUCOSAMINE--N-ACETYLMURAMYL-(PENTAPEPTIDE) PYROPHOSPHORYL-UNDECAPRENOL N-ACETYLGLUCOSAMINE TRANSFERASE 1"/>
    <property type="match status" value="1"/>
</dbReference>
<evidence type="ECO:0000259" key="1">
    <source>
        <dbReference type="Pfam" id="PF04101"/>
    </source>
</evidence>
<dbReference type="InterPro" id="IPR007235">
    <property type="entry name" value="Glyco_trans_28_C"/>
</dbReference>
<dbReference type="Gene3D" id="3.40.50.11190">
    <property type="match status" value="1"/>
</dbReference>
<gene>
    <name evidence="2" type="ORF">CH378_21285</name>
</gene>
<keyword evidence="3" id="KW-1185">Reference proteome</keyword>
<dbReference type="PANTHER" id="PTHR21015:SF22">
    <property type="entry name" value="GLYCOSYLTRANSFERASE"/>
    <property type="match status" value="1"/>
</dbReference>
<dbReference type="Pfam" id="PF04101">
    <property type="entry name" value="Glyco_tran_28_C"/>
    <property type="match status" value="1"/>
</dbReference>
<comment type="caution">
    <text evidence="2">The sequence shown here is derived from an EMBL/GenBank/DDBJ whole genome shotgun (WGS) entry which is preliminary data.</text>
</comment>
<dbReference type="EMBL" id="NPDP01000067">
    <property type="protein sequence ID" value="PJZ27784.1"/>
    <property type="molecule type" value="Genomic_DNA"/>
</dbReference>
<dbReference type="Gene3D" id="3.40.50.2000">
    <property type="entry name" value="Glycogen Phosphorylase B"/>
    <property type="match status" value="1"/>
</dbReference>
<accession>A0ABX4N2Z1</accession>